<reference evidence="2 3" key="1">
    <citation type="submission" date="2017-08" db="EMBL/GenBank/DDBJ databases">
        <title>Infants hospitalized years apart are colonized by the same room-sourced microbial strains.</title>
        <authorList>
            <person name="Brooks B."/>
            <person name="Olm M.R."/>
            <person name="Firek B.A."/>
            <person name="Baker R."/>
            <person name="Thomas B.C."/>
            <person name="Morowitz M.J."/>
            <person name="Banfield J.F."/>
        </authorList>
    </citation>
    <scope>NUCLEOTIDE SEQUENCE [LARGE SCALE GENOMIC DNA]</scope>
    <source>
        <strain evidence="2">S2_005_001_R2_27</strain>
    </source>
</reference>
<evidence type="ECO:0000313" key="2">
    <source>
        <dbReference type="EMBL" id="PZQ84138.1"/>
    </source>
</evidence>
<keyword evidence="1" id="KW-0732">Signal</keyword>
<dbReference type="EMBL" id="QFQD01000013">
    <property type="protein sequence ID" value="PZQ84138.1"/>
    <property type="molecule type" value="Genomic_DNA"/>
</dbReference>
<sequence>MKTFLAFLVLFLGLAALPLRAQPLPEVCSKKNCFMAFDGSDRSFCQAYVEGRSCFMAFDDREDRGWCQHLREGKSCMMALDGQARSDCEANRVPREHRHWQRLCSSW</sequence>
<evidence type="ECO:0000256" key="1">
    <source>
        <dbReference type="SAM" id="SignalP"/>
    </source>
</evidence>
<gene>
    <name evidence="2" type="ORF">DI549_05875</name>
</gene>
<evidence type="ECO:0000313" key="3">
    <source>
        <dbReference type="Proteomes" id="UP000248887"/>
    </source>
</evidence>
<protein>
    <recommendedName>
        <fullName evidence="4">DUF3551 domain-containing protein</fullName>
    </recommendedName>
</protein>
<feature type="signal peptide" evidence="1">
    <location>
        <begin position="1"/>
        <end position="21"/>
    </location>
</feature>
<proteinExistence type="predicted"/>
<name>A0A2W5R2Q9_ANCNO</name>
<dbReference type="AlphaFoldDB" id="A0A2W5R2Q9"/>
<evidence type="ECO:0008006" key="4">
    <source>
        <dbReference type="Google" id="ProtNLM"/>
    </source>
</evidence>
<feature type="chain" id="PRO_5016013271" description="DUF3551 domain-containing protein" evidence="1">
    <location>
        <begin position="22"/>
        <end position="107"/>
    </location>
</feature>
<comment type="caution">
    <text evidence="2">The sequence shown here is derived from an EMBL/GenBank/DDBJ whole genome shotgun (WGS) entry which is preliminary data.</text>
</comment>
<dbReference type="Proteomes" id="UP000248887">
    <property type="component" value="Unassembled WGS sequence"/>
</dbReference>
<accession>A0A2W5R2Q9</accession>
<organism evidence="2 3">
    <name type="scientific">Ancylobacter novellus</name>
    <name type="common">Thiobacillus novellus</name>
    <dbReference type="NCBI Taxonomy" id="921"/>
    <lineage>
        <taxon>Bacteria</taxon>
        <taxon>Pseudomonadati</taxon>
        <taxon>Pseudomonadota</taxon>
        <taxon>Alphaproteobacteria</taxon>
        <taxon>Hyphomicrobiales</taxon>
        <taxon>Xanthobacteraceae</taxon>
        <taxon>Ancylobacter</taxon>
    </lineage>
</organism>